<dbReference type="SMART" id="SM00065">
    <property type="entry name" value="GAF"/>
    <property type="match status" value="2"/>
</dbReference>
<dbReference type="Pfam" id="PF07730">
    <property type="entry name" value="HisKA_3"/>
    <property type="match status" value="1"/>
</dbReference>
<evidence type="ECO:0000313" key="6">
    <source>
        <dbReference type="Proteomes" id="UP001305498"/>
    </source>
</evidence>
<dbReference type="GO" id="GO:0000155">
    <property type="term" value="F:phosphorelay sensor kinase activity"/>
    <property type="evidence" value="ECO:0007669"/>
    <property type="project" value="InterPro"/>
</dbReference>
<dbReference type="RefSeq" id="WP_317139017.1">
    <property type="nucleotide sequence ID" value="NZ_CP118157.1"/>
</dbReference>
<dbReference type="PANTHER" id="PTHR24421:SF56">
    <property type="entry name" value="OXYGEN SENSOR HISTIDINE KINASE RESPONSE REGULATOR DOST"/>
    <property type="match status" value="1"/>
</dbReference>
<dbReference type="KEGG" id="mbet:N8K70_14280"/>
<dbReference type="CDD" id="cd16917">
    <property type="entry name" value="HATPase_UhpB-NarQ-NarX-like"/>
    <property type="match status" value="1"/>
</dbReference>
<protein>
    <submittedName>
        <fullName evidence="5">GAF domain-containing sensor histidine kinase</fullName>
    </submittedName>
</protein>
<feature type="domain" description="GAF" evidence="4">
    <location>
        <begin position="53"/>
        <end position="199"/>
    </location>
</feature>
<evidence type="ECO:0000256" key="1">
    <source>
        <dbReference type="ARBA" id="ARBA00022679"/>
    </source>
</evidence>
<feature type="domain" description="GAF" evidence="4">
    <location>
        <begin position="219"/>
        <end position="360"/>
    </location>
</feature>
<dbReference type="Gene3D" id="3.30.450.40">
    <property type="match status" value="2"/>
</dbReference>
<name>A0AA97I4F2_9MICO</name>
<accession>A0AA97I4F2</accession>
<dbReference type="InterPro" id="IPR050482">
    <property type="entry name" value="Sensor_HK_TwoCompSys"/>
</dbReference>
<dbReference type="Proteomes" id="UP001305498">
    <property type="component" value="Chromosome"/>
</dbReference>
<dbReference type="GO" id="GO:0016020">
    <property type="term" value="C:membrane"/>
    <property type="evidence" value="ECO:0007669"/>
    <property type="project" value="InterPro"/>
</dbReference>
<dbReference type="AlphaFoldDB" id="A0AA97I4F2"/>
<organism evidence="5 6">
    <name type="scientific">Microbacterium betulae</name>
    <dbReference type="NCBI Taxonomy" id="2981139"/>
    <lineage>
        <taxon>Bacteria</taxon>
        <taxon>Bacillati</taxon>
        <taxon>Actinomycetota</taxon>
        <taxon>Actinomycetes</taxon>
        <taxon>Micrococcales</taxon>
        <taxon>Microbacteriaceae</taxon>
        <taxon>Microbacterium</taxon>
    </lineage>
</organism>
<gene>
    <name evidence="5" type="ORF">N8K70_14280</name>
</gene>
<keyword evidence="3" id="KW-0902">Two-component regulatory system</keyword>
<dbReference type="InterPro" id="IPR003594">
    <property type="entry name" value="HATPase_dom"/>
</dbReference>
<proteinExistence type="predicted"/>
<dbReference type="InterPro" id="IPR029016">
    <property type="entry name" value="GAF-like_dom_sf"/>
</dbReference>
<dbReference type="Pfam" id="PF13185">
    <property type="entry name" value="GAF_2"/>
    <property type="match status" value="1"/>
</dbReference>
<dbReference type="SUPFAM" id="SSF55781">
    <property type="entry name" value="GAF domain-like"/>
    <property type="match status" value="2"/>
</dbReference>
<evidence type="ECO:0000256" key="2">
    <source>
        <dbReference type="ARBA" id="ARBA00022777"/>
    </source>
</evidence>
<evidence type="ECO:0000256" key="3">
    <source>
        <dbReference type="ARBA" id="ARBA00023012"/>
    </source>
</evidence>
<keyword evidence="2 5" id="KW-0418">Kinase</keyword>
<dbReference type="Pfam" id="PF02518">
    <property type="entry name" value="HATPase_c"/>
    <property type="match status" value="1"/>
</dbReference>
<dbReference type="SUPFAM" id="SSF55874">
    <property type="entry name" value="ATPase domain of HSP90 chaperone/DNA topoisomerase II/histidine kinase"/>
    <property type="match status" value="1"/>
</dbReference>
<sequence>MTTGPDIEFPDVPRSELEHAIEDLLDKAQRVLHTQGRLRRLLAATRSVGEGLDLPVVLNRIVEAATDLVGARYGALGVIGPDGALEEFFHVGIDDETAARIGEPPRGRGILGAVVEGAEPVRLDRIGDDPRAYGFPAHHPPMEGFLGVPIAIRGEVYGSLYLADREDGPFSVEDEELLTALAASAAAAIDNARLFGQAERRRRWAVASAETAAAVLDADTADPLTVVTETLLHLADAAVVALLTAAPVGGVRVDSAWGEAAATLEGRLLAAGTTVAEEVIAAGDARVSGSGPVASLGPGTGLGPFLTVPISLPGGGRAALAVARSAGGRQFTDVDLDMAMEFASHAGVALQLHDARRVRERLTLLEDRERIARDLHDNVIQRLFGAGMTLNALDPGSVPPEVSGKIDTVTRLLDEAIAEIRASVFALREVPAERPSLRQRLLDVAGDVAAAFPTPARVLFEGDVDEAIPVAVLPDIEAVVREGLSNAARHAAASEVAVTVVADDEGIRVSVADDGTGVAAPKRSSGLANLSARAAAWSGTSSLLPREGGGAVLDWRIPAPPRDKDDA</sequence>
<dbReference type="Gene3D" id="3.30.565.10">
    <property type="entry name" value="Histidine kinase-like ATPase, C-terminal domain"/>
    <property type="match status" value="1"/>
</dbReference>
<reference evidence="5 6" key="1">
    <citation type="submission" date="2023-02" db="EMBL/GenBank/DDBJ databases">
        <title>Microbacterium betulae sp. nov., isolated from birch wood.</title>
        <authorList>
            <person name="Pasciak M."/>
            <person name="Pawlik K.J."/>
            <person name="Martynowski D."/>
            <person name="Laczmanski L."/>
            <person name="Ciekot J."/>
            <person name="Szponar B."/>
            <person name="Wojcik-Fatla A."/>
            <person name="Mackiewicz B."/>
            <person name="Farian E."/>
            <person name="Cholewa G."/>
            <person name="Cholewa A."/>
            <person name="Dutkiewicz J."/>
        </authorList>
    </citation>
    <scope>NUCLEOTIDE SEQUENCE [LARGE SCALE GENOMIC DNA]</scope>
    <source>
        <strain evidence="5 6">AB</strain>
    </source>
</reference>
<dbReference type="InterPro" id="IPR003018">
    <property type="entry name" value="GAF"/>
</dbReference>
<dbReference type="PANTHER" id="PTHR24421">
    <property type="entry name" value="NITRATE/NITRITE SENSOR PROTEIN NARX-RELATED"/>
    <property type="match status" value="1"/>
</dbReference>
<dbReference type="InterPro" id="IPR011712">
    <property type="entry name" value="Sig_transdc_His_kin_sub3_dim/P"/>
</dbReference>
<dbReference type="EMBL" id="CP118157">
    <property type="protein sequence ID" value="WOF22546.1"/>
    <property type="molecule type" value="Genomic_DNA"/>
</dbReference>
<dbReference type="InterPro" id="IPR036890">
    <property type="entry name" value="HATPase_C_sf"/>
</dbReference>
<dbReference type="GO" id="GO:0046983">
    <property type="term" value="F:protein dimerization activity"/>
    <property type="evidence" value="ECO:0007669"/>
    <property type="project" value="InterPro"/>
</dbReference>
<dbReference type="Gene3D" id="1.20.5.1930">
    <property type="match status" value="1"/>
</dbReference>
<evidence type="ECO:0000313" key="5">
    <source>
        <dbReference type="EMBL" id="WOF22546.1"/>
    </source>
</evidence>
<evidence type="ECO:0000259" key="4">
    <source>
        <dbReference type="SMART" id="SM00065"/>
    </source>
</evidence>
<keyword evidence="6" id="KW-1185">Reference proteome</keyword>
<keyword evidence="1" id="KW-0808">Transferase</keyword>